<name>E5AAP0_LEPMJ</name>
<dbReference type="EMBL" id="FP929138">
    <property type="protein sequence ID" value="CBY00731.1"/>
    <property type="molecule type" value="Genomic_DNA"/>
</dbReference>
<reference evidence="2" key="1">
    <citation type="journal article" date="2011" name="Nat. Commun.">
        <title>Effector diversification within compartments of the Leptosphaeria maculans genome affected by Repeat-Induced Point mutations.</title>
        <authorList>
            <person name="Rouxel T."/>
            <person name="Grandaubert J."/>
            <person name="Hane J.K."/>
            <person name="Hoede C."/>
            <person name="van de Wouw A.P."/>
            <person name="Couloux A."/>
            <person name="Dominguez V."/>
            <person name="Anthouard V."/>
            <person name="Bally P."/>
            <person name="Bourras S."/>
            <person name="Cozijnsen A.J."/>
            <person name="Ciuffetti L.M."/>
            <person name="Degrave A."/>
            <person name="Dilmaghani A."/>
            <person name="Duret L."/>
            <person name="Fudal I."/>
            <person name="Goodwin S.B."/>
            <person name="Gout L."/>
            <person name="Glaser N."/>
            <person name="Linglin J."/>
            <person name="Kema G.H.J."/>
            <person name="Lapalu N."/>
            <person name="Lawrence C.B."/>
            <person name="May K."/>
            <person name="Meyer M."/>
            <person name="Ollivier B."/>
            <person name="Poulain J."/>
            <person name="Schoch C.L."/>
            <person name="Simon A."/>
            <person name="Spatafora J.W."/>
            <person name="Stachowiak A."/>
            <person name="Turgeon B.G."/>
            <person name="Tyler B.M."/>
            <person name="Vincent D."/>
            <person name="Weissenbach J."/>
            <person name="Amselem J."/>
            <person name="Quesneville H."/>
            <person name="Oliver R.P."/>
            <person name="Wincker P."/>
            <person name="Balesdent M.-H."/>
            <person name="Howlett B.J."/>
        </authorList>
    </citation>
    <scope>NUCLEOTIDE SEQUENCE [LARGE SCALE GENOMIC DNA]</scope>
    <source>
        <strain evidence="2">JN3 / isolate v23.1.3 / race Av1-4-5-6-7-8</strain>
    </source>
</reference>
<protein>
    <submittedName>
        <fullName evidence="1">Predicted protein</fullName>
    </submittedName>
</protein>
<sequence>MMAPPPPTPLSATFELEHKRAVAARIAKYIGTMIQSGRTLDSR</sequence>
<accession>E5AAP0</accession>
<dbReference type="Proteomes" id="UP000002668">
    <property type="component" value="Genome"/>
</dbReference>
<keyword evidence="2" id="KW-1185">Reference proteome</keyword>
<dbReference type="HOGENOM" id="CLU_3242309_0_0_1"/>
<dbReference type="VEuPathDB" id="FungiDB:LEMA_P018610.1"/>
<dbReference type="AlphaFoldDB" id="E5AAP0"/>
<organism evidence="2">
    <name type="scientific">Leptosphaeria maculans (strain JN3 / isolate v23.1.3 / race Av1-4-5-6-7-8)</name>
    <name type="common">Blackleg fungus</name>
    <name type="synonym">Phoma lingam</name>
    <dbReference type="NCBI Taxonomy" id="985895"/>
    <lineage>
        <taxon>Eukaryota</taxon>
        <taxon>Fungi</taxon>
        <taxon>Dikarya</taxon>
        <taxon>Ascomycota</taxon>
        <taxon>Pezizomycotina</taxon>
        <taxon>Dothideomycetes</taxon>
        <taxon>Pleosporomycetidae</taxon>
        <taxon>Pleosporales</taxon>
        <taxon>Pleosporineae</taxon>
        <taxon>Leptosphaeriaceae</taxon>
        <taxon>Plenodomus</taxon>
        <taxon>Plenodomus lingam/Leptosphaeria maculans species complex</taxon>
    </lineage>
</organism>
<gene>
    <name evidence="1" type="ORF">LEMA_P018610.1</name>
</gene>
<dbReference type="InParanoid" id="E5AAP0"/>
<evidence type="ECO:0000313" key="1">
    <source>
        <dbReference type="EMBL" id="CBY00731.1"/>
    </source>
</evidence>
<proteinExistence type="predicted"/>
<evidence type="ECO:0000313" key="2">
    <source>
        <dbReference type="Proteomes" id="UP000002668"/>
    </source>
</evidence>